<dbReference type="Gene3D" id="2.160.20.10">
    <property type="entry name" value="Single-stranded right-handed beta-helix, Pectin lyase-like"/>
    <property type="match status" value="1"/>
</dbReference>
<evidence type="ECO:0000256" key="1">
    <source>
        <dbReference type="SAM" id="SignalP"/>
    </source>
</evidence>
<feature type="signal peptide" evidence="1">
    <location>
        <begin position="1"/>
        <end position="20"/>
    </location>
</feature>
<keyword evidence="3" id="KW-1185">Reference proteome</keyword>
<dbReference type="AlphaFoldDB" id="A0AA41W6L7"/>
<dbReference type="EMBL" id="JAMQGP010000003">
    <property type="protein sequence ID" value="MCM2679606.1"/>
    <property type="molecule type" value="Genomic_DNA"/>
</dbReference>
<organism evidence="2 3">
    <name type="scientific">Echinimonas agarilytica</name>
    <dbReference type="NCBI Taxonomy" id="1215918"/>
    <lineage>
        <taxon>Bacteria</taxon>
        <taxon>Pseudomonadati</taxon>
        <taxon>Pseudomonadota</taxon>
        <taxon>Gammaproteobacteria</taxon>
        <taxon>Alteromonadales</taxon>
        <taxon>Echinimonadaceae</taxon>
        <taxon>Echinimonas</taxon>
    </lineage>
</organism>
<protein>
    <submittedName>
        <fullName evidence="2">Uncharacterized protein</fullName>
    </submittedName>
</protein>
<sequence length="356" mass="38632">MKLKTCLSLCLFMASSSALALPNWASGYFNDNNATWNSASGTLTVKNNVNWTNKGKEGFYFPVPNEVKTIHIAKGKKVTGGFRVYNHPNALTISGGKEGEQSWHRSATIFGTSQQSWSVNNNIPDNSKWKYGAIAVQNSGVVTIRNLKFVNARSYHITSFNTKIDAKWINIIDNRGGSHNNSDGFGGAAGSTIQSSYIDTLDDAVKLYFNNSSVKYTTIKHRRNGAPIQLGWWAESATTGLLAQNVTVKGADAGGYNLGAVSWSNHNTTKTKNLKLNNFSIVADSGKKKPHFIQYGVNFGTNWNGTLSLTGNSVPSCSYTNFVAKNNSSYYDDSIVGSKSLKKNSSGNLKTVISGC</sequence>
<dbReference type="Proteomes" id="UP001165393">
    <property type="component" value="Unassembled WGS sequence"/>
</dbReference>
<dbReference type="SUPFAM" id="SSF51126">
    <property type="entry name" value="Pectin lyase-like"/>
    <property type="match status" value="1"/>
</dbReference>
<dbReference type="InterPro" id="IPR012334">
    <property type="entry name" value="Pectin_lyas_fold"/>
</dbReference>
<dbReference type="InterPro" id="IPR011050">
    <property type="entry name" value="Pectin_lyase_fold/virulence"/>
</dbReference>
<dbReference type="RefSeq" id="WP_251261053.1">
    <property type="nucleotide sequence ID" value="NZ_JAMQGP010000003.1"/>
</dbReference>
<accession>A0AA41W6L7</accession>
<name>A0AA41W6L7_9GAMM</name>
<feature type="chain" id="PRO_5041360905" evidence="1">
    <location>
        <begin position="21"/>
        <end position="356"/>
    </location>
</feature>
<reference evidence="2 3" key="1">
    <citation type="journal article" date="2013" name="Antonie Van Leeuwenhoek">
        <title>Echinimonas agarilytica gen. nov., sp. nov., a new gammaproteobacterium isolated from the sea urchin Strongylocentrotus intermedius.</title>
        <authorList>
            <person name="Nedashkovskaya O.I."/>
            <person name="Stenkova A.M."/>
            <person name="Zhukova N.V."/>
            <person name="Van Trappen S."/>
            <person name="Lee J.S."/>
            <person name="Kim S.B."/>
        </authorList>
    </citation>
    <scope>NUCLEOTIDE SEQUENCE [LARGE SCALE GENOMIC DNA]</scope>
    <source>
        <strain evidence="2 3">KMM 6351</strain>
    </source>
</reference>
<evidence type="ECO:0000313" key="2">
    <source>
        <dbReference type="EMBL" id="MCM2679606.1"/>
    </source>
</evidence>
<gene>
    <name evidence="2" type="ORF">NAF29_07980</name>
</gene>
<evidence type="ECO:0000313" key="3">
    <source>
        <dbReference type="Proteomes" id="UP001165393"/>
    </source>
</evidence>
<proteinExistence type="predicted"/>
<comment type="caution">
    <text evidence="2">The sequence shown here is derived from an EMBL/GenBank/DDBJ whole genome shotgun (WGS) entry which is preliminary data.</text>
</comment>
<keyword evidence="1" id="KW-0732">Signal</keyword>